<feature type="non-terminal residue" evidence="2">
    <location>
        <position position="274"/>
    </location>
</feature>
<feature type="compositionally biased region" description="Basic residues" evidence="1">
    <location>
        <begin position="58"/>
        <end position="67"/>
    </location>
</feature>
<feature type="compositionally biased region" description="Basic and acidic residues" evidence="1">
    <location>
        <begin position="42"/>
        <end position="52"/>
    </location>
</feature>
<feature type="compositionally biased region" description="Gly residues" evidence="1">
    <location>
        <begin position="125"/>
        <end position="139"/>
    </location>
</feature>
<keyword evidence="2" id="KW-0560">Oxidoreductase</keyword>
<name>A0A6J4KX66_9BACT</name>
<reference evidence="2" key="1">
    <citation type="submission" date="2020-02" db="EMBL/GenBank/DDBJ databases">
        <authorList>
            <person name="Meier V. D."/>
        </authorList>
    </citation>
    <scope>NUCLEOTIDE SEQUENCE</scope>
    <source>
        <strain evidence="2">AVDCRST_MAG11</strain>
    </source>
</reference>
<feature type="compositionally biased region" description="Basic and acidic residues" evidence="1">
    <location>
        <begin position="97"/>
        <end position="122"/>
    </location>
</feature>
<feature type="compositionally biased region" description="Low complexity" evidence="1">
    <location>
        <begin position="140"/>
        <end position="150"/>
    </location>
</feature>
<organism evidence="2">
    <name type="scientific">uncultured Gemmatimonadaceae bacterium</name>
    <dbReference type="NCBI Taxonomy" id="246130"/>
    <lineage>
        <taxon>Bacteria</taxon>
        <taxon>Pseudomonadati</taxon>
        <taxon>Gemmatimonadota</taxon>
        <taxon>Gemmatimonadia</taxon>
        <taxon>Gemmatimonadales</taxon>
        <taxon>Gemmatimonadaceae</taxon>
        <taxon>environmental samples</taxon>
    </lineage>
</organism>
<feature type="region of interest" description="Disordered" evidence="1">
    <location>
        <begin position="1"/>
        <end position="179"/>
    </location>
</feature>
<sequence length="274" mass="29465">GQESSAASPLDRAGGQGCPARAARRVPHDERHRTVPQLDVPADERSEPRDRLAVGPSARRRHGGVRARRGDADLHHRQVPRAPRPGRAAPRARQHHARDPLDRDPGADPRDDRDPHRPHDLQDAGEGGVGRAAGGGGGAPVVVGVPLPAVHHAQPGDEQGRHPRHGERALPAQGQDGELRAAHRGRAALVLDPAPGRQARPHRQPHELPLVHPRLRGPHGAQRELQRVLRREPREHEVPDLRRGHGAVRELDGRAAPPGGDRRQAGPGGDAGRG</sequence>
<dbReference type="GO" id="GO:0016491">
    <property type="term" value="F:oxidoreductase activity"/>
    <property type="evidence" value="ECO:0007669"/>
    <property type="project" value="UniProtKB-KW"/>
</dbReference>
<evidence type="ECO:0000313" key="2">
    <source>
        <dbReference type="EMBL" id="CAA9315649.1"/>
    </source>
</evidence>
<proteinExistence type="predicted"/>
<feature type="region of interest" description="Disordered" evidence="1">
    <location>
        <begin position="193"/>
        <end position="274"/>
    </location>
</feature>
<dbReference type="EC" id="1.9.3.1" evidence="2"/>
<dbReference type="EMBL" id="CADCTU010000400">
    <property type="protein sequence ID" value="CAA9315649.1"/>
    <property type="molecule type" value="Genomic_DNA"/>
</dbReference>
<dbReference type="AlphaFoldDB" id="A0A6J4KX66"/>
<feature type="non-terminal residue" evidence="2">
    <location>
        <position position="1"/>
    </location>
</feature>
<feature type="compositionally biased region" description="Basic and acidic residues" evidence="1">
    <location>
        <begin position="221"/>
        <end position="253"/>
    </location>
</feature>
<gene>
    <name evidence="2" type="ORF">AVDCRST_MAG11-1753</name>
</gene>
<evidence type="ECO:0000256" key="1">
    <source>
        <dbReference type="SAM" id="MobiDB-lite"/>
    </source>
</evidence>
<accession>A0A6J4KX66</accession>
<protein>
    <submittedName>
        <fullName evidence="2">Cytochrome c oxidase polypeptide II</fullName>
        <ecNumber evidence="2">1.9.3.1</ecNumber>
    </submittedName>
</protein>